<dbReference type="InterPro" id="IPR014756">
    <property type="entry name" value="Ig_E-set"/>
</dbReference>
<dbReference type="PANTHER" id="PTHR48098:SF1">
    <property type="entry name" value="DIACYLGLYCEROL ACYLTRANSFERASE_MYCOLYLTRANSFERASE AG85A"/>
    <property type="match status" value="1"/>
</dbReference>
<sequence>MITFLICSLNKKLNAQNSNNHSKTPNDNLISFQMNNDGSATFLFYAPNAKEVKLAGDISAKKTEKKENGVWVMTTDTNISPSAYRYYFNVDGYKVNDPKNPMIADFRPMVDLVPKGKSLFWQKKEVPHGLMSIAYYDSNVTKTTRRMFIWTPPEYFFSKKRLPVLYLIHGGGDNDTNWPGQGKAGWILDNLYVEGKIAPMIVVMPDGGIPTNLFAKDLVKNIIPYIESNFKVYKNANHRALAGLSMGGLEVLETMVTYPDKFSYVNVMSSGWWTSQQEEYKKYDQLIRAAAPTLKSTLKYFIFTSGGSKDGATVNTSPTRNLFTKHGVHSDLSVMEGGHTMYVWRHDLKSFSQKIFK</sequence>
<dbReference type="Proteomes" id="UP001168642">
    <property type="component" value="Unassembled WGS sequence"/>
</dbReference>
<dbReference type="InterPro" id="IPR004193">
    <property type="entry name" value="Glyco_hydro_13_N"/>
</dbReference>
<accession>A0ABT8VUA9</accession>
<dbReference type="Pfam" id="PF02922">
    <property type="entry name" value="CBM_48"/>
    <property type="match status" value="1"/>
</dbReference>
<evidence type="ECO:0000259" key="1">
    <source>
        <dbReference type="Pfam" id="PF02922"/>
    </source>
</evidence>
<dbReference type="SUPFAM" id="SSF53474">
    <property type="entry name" value="alpha/beta-Hydrolases"/>
    <property type="match status" value="1"/>
</dbReference>
<dbReference type="Gene3D" id="3.40.50.1820">
    <property type="entry name" value="alpha/beta hydrolase"/>
    <property type="match status" value="1"/>
</dbReference>
<comment type="caution">
    <text evidence="2">The sequence shown here is derived from an EMBL/GenBank/DDBJ whole genome shotgun (WGS) entry which is preliminary data.</text>
</comment>
<evidence type="ECO:0000313" key="2">
    <source>
        <dbReference type="EMBL" id="MDO3695572.1"/>
    </source>
</evidence>
<reference evidence="2" key="1">
    <citation type="submission" date="2023-07" db="EMBL/GenBank/DDBJ databases">
        <title>Wenyingzhuangia sp. chi5 genome sequencing and assembly.</title>
        <authorList>
            <person name="Park S."/>
        </authorList>
    </citation>
    <scope>NUCLEOTIDE SEQUENCE</scope>
    <source>
        <strain evidence="2">Chi5</strain>
    </source>
</reference>
<proteinExistence type="predicted"/>
<organism evidence="2 3">
    <name type="scientific">Wenyingzhuangia gilva</name>
    <dbReference type="NCBI Taxonomy" id="3057677"/>
    <lineage>
        <taxon>Bacteria</taxon>
        <taxon>Pseudomonadati</taxon>
        <taxon>Bacteroidota</taxon>
        <taxon>Flavobacteriia</taxon>
        <taxon>Flavobacteriales</taxon>
        <taxon>Flavobacteriaceae</taxon>
        <taxon>Wenyingzhuangia</taxon>
    </lineage>
</organism>
<keyword evidence="2" id="KW-0378">Hydrolase</keyword>
<dbReference type="GO" id="GO:0016787">
    <property type="term" value="F:hydrolase activity"/>
    <property type="evidence" value="ECO:0007669"/>
    <property type="project" value="UniProtKB-KW"/>
</dbReference>
<protein>
    <submittedName>
        <fullName evidence="2">Alpha/beta hydrolase-fold protein</fullName>
    </submittedName>
</protein>
<dbReference type="InterPro" id="IPR029058">
    <property type="entry name" value="AB_hydrolase_fold"/>
</dbReference>
<dbReference type="SUPFAM" id="SSF81296">
    <property type="entry name" value="E set domains"/>
    <property type="match status" value="1"/>
</dbReference>
<dbReference type="EMBL" id="JAUMIT010000006">
    <property type="protein sequence ID" value="MDO3695572.1"/>
    <property type="molecule type" value="Genomic_DNA"/>
</dbReference>
<dbReference type="InterPro" id="IPR013783">
    <property type="entry name" value="Ig-like_fold"/>
</dbReference>
<dbReference type="PANTHER" id="PTHR48098">
    <property type="entry name" value="ENTEROCHELIN ESTERASE-RELATED"/>
    <property type="match status" value="1"/>
</dbReference>
<evidence type="ECO:0000313" key="3">
    <source>
        <dbReference type="Proteomes" id="UP001168642"/>
    </source>
</evidence>
<dbReference type="Pfam" id="PF00756">
    <property type="entry name" value="Esterase"/>
    <property type="match status" value="1"/>
</dbReference>
<gene>
    <name evidence="2" type="ORF">QVZ41_12045</name>
</gene>
<feature type="domain" description="Glycoside hydrolase family 13 N-terminal" evidence="1">
    <location>
        <begin position="37"/>
        <end position="94"/>
    </location>
</feature>
<keyword evidence="3" id="KW-1185">Reference proteome</keyword>
<dbReference type="Gene3D" id="2.60.40.10">
    <property type="entry name" value="Immunoglobulins"/>
    <property type="match status" value="1"/>
</dbReference>
<dbReference type="InterPro" id="IPR050583">
    <property type="entry name" value="Mycobacterial_A85_antigen"/>
</dbReference>
<dbReference type="InterPro" id="IPR000801">
    <property type="entry name" value="Esterase-like"/>
</dbReference>
<name>A0ABT8VUA9_9FLAO</name>